<reference evidence="1" key="1">
    <citation type="submission" date="2014-11" db="EMBL/GenBank/DDBJ databases">
        <authorList>
            <person name="Amaro Gonzalez C."/>
        </authorList>
    </citation>
    <scope>NUCLEOTIDE SEQUENCE</scope>
</reference>
<dbReference type="AlphaFoldDB" id="A0A0E9P7G1"/>
<dbReference type="EMBL" id="GBXM01108587">
    <property type="protein sequence ID" value="JAG99989.1"/>
    <property type="molecule type" value="Transcribed_RNA"/>
</dbReference>
<protein>
    <submittedName>
        <fullName evidence="1">Uncharacterized protein</fullName>
    </submittedName>
</protein>
<name>A0A0E9P7G1_ANGAN</name>
<evidence type="ECO:0000313" key="1">
    <source>
        <dbReference type="EMBL" id="JAG99989.1"/>
    </source>
</evidence>
<sequence length="31" mass="3599">MFLDLLVINSLLSIKTTVGRILDEHHLHQNK</sequence>
<proteinExistence type="predicted"/>
<accession>A0A0E9P7G1</accession>
<reference evidence="1" key="2">
    <citation type="journal article" date="2015" name="Fish Shellfish Immunol.">
        <title>Early steps in the European eel (Anguilla anguilla)-Vibrio vulnificus interaction in the gills: Role of the RtxA13 toxin.</title>
        <authorList>
            <person name="Callol A."/>
            <person name="Pajuelo D."/>
            <person name="Ebbesson L."/>
            <person name="Teles M."/>
            <person name="MacKenzie S."/>
            <person name="Amaro C."/>
        </authorList>
    </citation>
    <scope>NUCLEOTIDE SEQUENCE</scope>
</reference>
<organism evidence="1">
    <name type="scientific">Anguilla anguilla</name>
    <name type="common">European freshwater eel</name>
    <name type="synonym">Muraena anguilla</name>
    <dbReference type="NCBI Taxonomy" id="7936"/>
    <lineage>
        <taxon>Eukaryota</taxon>
        <taxon>Metazoa</taxon>
        <taxon>Chordata</taxon>
        <taxon>Craniata</taxon>
        <taxon>Vertebrata</taxon>
        <taxon>Euteleostomi</taxon>
        <taxon>Actinopterygii</taxon>
        <taxon>Neopterygii</taxon>
        <taxon>Teleostei</taxon>
        <taxon>Anguilliformes</taxon>
        <taxon>Anguillidae</taxon>
        <taxon>Anguilla</taxon>
    </lineage>
</organism>